<reference evidence="2 3" key="1">
    <citation type="submission" date="2019-07" db="EMBL/GenBank/DDBJ databases">
        <title>Whole genome shotgun sequence of Methylobacterium haplocladii NBRC 107714.</title>
        <authorList>
            <person name="Hosoyama A."/>
            <person name="Uohara A."/>
            <person name="Ohji S."/>
            <person name="Ichikawa N."/>
        </authorList>
    </citation>
    <scope>NUCLEOTIDE SEQUENCE [LARGE SCALE GENOMIC DNA]</scope>
    <source>
        <strain evidence="2 3">NBRC 107714</strain>
    </source>
</reference>
<comment type="caution">
    <text evidence="2">The sequence shown here is derived from an EMBL/GenBank/DDBJ whole genome shotgun (WGS) entry which is preliminary data.</text>
</comment>
<evidence type="ECO:0000313" key="2">
    <source>
        <dbReference type="EMBL" id="GEO99570.1"/>
    </source>
</evidence>
<dbReference type="Proteomes" id="UP000321258">
    <property type="component" value="Unassembled WGS sequence"/>
</dbReference>
<keyword evidence="3" id="KW-1185">Reference proteome</keyword>
<accession>A0A512IPG6</accession>
<proteinExistence type="predicted"/>
<evidence type="ECO:0000256" key="1">
    <source>
        <dbReference type="SAM" id="Phobius"/>
    </source>
</evidence>
<sequence length="70" mass="7500">MTMAMRTTDVTTVRTVRMPRGTAARTLPMDEGVRSLIGDGYRHEAIGSLQALALAVVASLLVSGLLWTVL</sequence>
<protein>
    <submittedName>
        <fullName evidence="2">Uncharacterized protein</fullName>
    </submittedName>
</protein>
<name>A0A512IPG6_9HYPH</name>
<dbReference type="RefSeq" id="WP_147078458.1">
    <property type="nucleotide sequence ID" value="NZ_BJZT01000019.1"/>
</dbReference>
<keyword evidence="1" id="KW-0472">Membrane</keyword>
<keyword evidence="1" id="KW-1133">Transmembrane helix</keyword>
<dbReference type="EMBL" id="BJZT01000019">
    <property type="protein sequence ID" value="GEO99570.1"/>
    <property type="molecule type" value="Genomic_DNA"/>
</dbReference>
<evidence type="ECO:0000313" key="3">
    <source>
        <dbReference type="Proteomes" id="UP000321258"/>
    </source>
</evidence>
<dbReference type="AlphaFoldDB" id="A0A512IPG6"/>
<keyword evidence="1" id="KW-0812">Transmembrane</keyword>
<feature type="transmembrane region" description="Helical" evidence="1">
    <location>
        <begin position="51"/>
        <end position="69"/>
    </location>
</feature>
<organism evidence="2 3">
    <name type="scientific">Methylobacterium haplocladii</name>
    <dbReference type="NCBI Taxonomy" id="1176176"/>
    <lineage>
        <taxon>Bacteria</taxon>
        <taxon>Pseudomonadati</taxon>
        <taxon>Pseudomonadota</taxon>
        <taxon>Alphaproteobacteria</taxon>
        <taxon>Hyphomicrobiales</taxon>
        <taxon>Methylobacteriaceae</taxon>
        <taxon>Methylobacterium</taxon>
    </lineage>
</organism>
<gene>
    <name evidence="2" type="ORF">MHA02_19580</name>
</gene>